<dbReference type="Proteomes" id="UP001183794">
    <property type="component" value="Unassembled WGS sequence"/>
</dbReference>
<proteinExistence type="inferred from homology"/>
<sequence>MTKIRRTVAGLAVLALGLTACGDSGEASEEDSTITLGVASLPIFAPVFVADEKGYFEDRGLDVELEFVQTGQDAIPLLSSGQMDALAAGFSAGVFSGLDEGLEFRIVGSMGVADGSDYAPAHLIVRDELVQDGTVSGIEDLEGLNVGVAGGEGGTGAFLTAQALQEADLSITDVNLQNVGNPDMPAAMDNGSIDAGLMSAPFSENALNDEIGQSVWYPPEGTSGTGLMYGEHFLDREEADLLFEALAQAADELQGDARYSEEYLDIVGNAIGQSGEDLQGVPLYTWYSDLRPLPDQLAAMESVWLEYGALTYDEPLDPEEYIDSSFSDAVDSE</sequence>
<comment type="subcellular location">
    <subcellularLocation>
        <location evidence="1">Periplasm</location>
    </subcellularLocation>
</comment>
<dbReference type="PANTHER" id="PTHR30024:SF47">
    <property type="entry name" value="TAURINE-BINDING PERIPLASMIC PROTEIN"/>
    <property type="match status" value="1"/>
</dbReference>
<reference evidence="6 7" key="1">
    <citation type="submission" date="2023-07" db="EMBL/GenBank/DDBJ databases">
        <title>Sequencing the genomes of 1000 actinobacteria strains.</title>
        <authorList>
            <person name="Klenk H.-P."/>
        </authorList>
    </citation>
    <scope>NUCLEOTIDE SEQUENCE [LARGE SCALE GENOMIC DNA]</scope>
    <source>
        <strain evidence="6 7">DSM 22966</strain>
    </source>
</reference>
<dbReference type="Pfam" id="PF13379">
    <property type="entry name" value="NMT1_2"/>
    <property type="match status" value="1"/>
</dbReference>
<evidence type="ECO:0000313" key="7">
    <source>
        <dbReference type="Proteomes" id="UP001183794"/>
    </source>
</evidence>
<feature type="domain" description="Solute-binding protein family 3/N-terminal" evidence="5">
    <location>
        <begin position="35"/>
        <end position="267"/>
    </location>
</feature>
<dbReference type="RefSeq" id="WP_310174691.1">
    <property type="nucleotide sequence ID" value="NZ_BAABHE010000002.1"/>
</dbReference>
<accession>A0ABU2B3Y0</accession>
<evidence type="ECO:0000256" key="2">
    <source>
        <dbReference type="ARBA" id="ARBA00010742"/>
    </source>
</evidence>
<dbReference type="Gene3D" id="3.40.190.10">
    <property type="entry name" value="Periplasmic binding protein-like II"/>
    <property type="match status" value="2"/>
</dbReference>
<name>A0ABU2B3Y0_9MICC</name>
<feature type="signal peptide" evidence="4">
    <location>
        <begin position="1"/>
        <end position="22"/>
    </location>
</feature>
<feature type="chain" id="PRO_5045999904" evidence="4">
    <location>
        <begin position="23"/>
        <end position="333"/>
    </location>
</feature>
<dbReference type="PANTHER" id="PTHR30024">
    <property type="entry name" value="ALIPHATIC SULFONATES-BINDING PROTEIN-RELATED"/>
    <property type="match status" value="1"/>
</dbReference>
<comment type="caution">
    <text evidence="6">The sequence shown here is derived from an EMBL/GenBank/DDBJ whole genome shotgun (WGS) entry which is preliminary data.</text>
</comment>
<evidence type="ECO:0000256" key="3">
    <source>
        <dbReference type="ARBA" id="ARBA00022729"/>
    </source>
</evidence>
<protein>
    <submittedName>
        <fullName evidence="6">NitT/TauT family transport system substrate-binding protein</fullName>
    </submittedName>
</protein>
<dbReference type="EMBL" id="JAVDYJ010000001">
    <property type="protein sequence ID" value="MDR7347956.1"/>
    <property type="molecule type" value="Genomic_DNA"/>
</dbReference>
<keyword evidence="3 4" id="KW-0732">Signal</keyword>
<evidence type="ECO:0000259" key="5">
    <source>
        <dbReference type="SMART" id="SM00062"/>
    </source>
</evidence>
<gene>
    <name evidence="6" type="ORF">J2S62_002213</name>
</gene>
<dbReference type="PROSITE" id="PS51257">
    <property type="entry name" value="PROKAR_LIPOPROTEIN"/>
    <property type="match status" value="1"/>
</dbReference>
<dbReference type="SMART" id="SM00062">
    <property type="entry name" value="PBPb"/>
    <property type="match status" value="1"/>
</dbReference>
<evidence type="ECO:0000313" key="6">
    <source>
        <dbReference type="EMBL" id="MDR7347956.1"/>
    </source>
</evidence>
<dbReference type="SUPFAM" id="SSF53850">
    <property type="entry name" value="Periplasmic binding protein-like II"/>
    <property type="match status" value="1"/>
</dbReference>
<evidence type="ECO:0000256" key="1">
    <source>
        <dbReference type="ARBA" id="ARBA00004418"/>
    </source>
</evidence>
<evidence type="ECO:0000256" key="4">
    <source>
        <dbReference type="SAM" id="SignalP"/>
    </source>
</evidence>
<dbReference type="InterPro" id="IPR001638">
    <property type="entry name" value="Solute-binding_3/MltF_N"/>
</dbReference>
<keyword evidence="7" id="KW-1185">Reference proteome</keyword>
<comment type="similarity">
    <text evidence="2">Belongs to the bacterial solute-binding protein SsuA/TauA family.</text>
</comment>
<organism evidence="6 7">
    <name type="scientific">Enteractinococcus fodinae</name>
    <dbReference type="NCBI Taxonomy" id="684663"/>
    <lineage>
        <taxon>Bacteria</taxon>
        <taxon>Bacillati</taxon>
        <taxon>Actinomycetota</taxon>
        <taxon>Actinomycetes</taxon>
        <taxon>Micrococcales</taxon>
        <taxon>Micrococcaceae</taxon>
    </lineage>
</organism>